<evidence type="ECO:0008006" key="4">
    <source>
        <dbReference type="Google" id="ProtNLM"/>
    </source>
</evidence>
<protein>
    <recommendedName>
        <fullName evidence="4">Secreted protein</fullName>
    </recommendedName>
</protein>
<dbReference type="EMBL" id="ML771496">
    <property type="protein sequence ID" value="KAE9382471.1"/>
    <property type="molecule type" value="Genomic_DNA"/>
</dbReference>
<evidence type="ECO:0000313" key="3">
    <source>
        <dbReference type="Proteomes" id="UP000799118"/>
    </source>
</evidence>
<accession>A0A6A4GAF6</accession>
<name>A0A6A4GAF6_9AGAR</name>
<sequence length="76" mass="8562">MLLSSTFFILPLAVFASPLSSRSELYSELFPQSTRGERMFPLLPLFGPTTLLRPRRVLSTCALRRLTLSMNATETI</sequence>
<keyword evidence="1" id="KW-0732">Signal</keyword>
<proteinExistence type="predicted"/>
<gene>
    <name evidence="2" type="ORF">BT96DRAFT_1010592</name>
</gene>
<reference evidence="2" key="1">
    <citation type="journal article" date="2019" name="Environ. Microbiol.">
        <title>Fungal ecological strategies reflected in gene transcription - a case study of two litter decomposers.</title>
        <authorList>
            <person name="Barbi F."/>
            <person name="Kohler A."/>
            <person name="Barry K."/>
            <person name="Baskaran P."/>
            <person name="Daum C."/>
            <person name="Fauchery L."/>
            <person name="Ihrmark K."/>
            <person name="Kuo A."/>
            <person name="LaButti K."/>
            <person name="Lipzen A."/>
            <person name="Morin E."/>
            <person name="Grigoriev I.V."/>
            <person name="Henrissat B."/>
            <person name="Lindahl B."/>
            <person name="Martin F."/>
        </authorList>
    </citation>
    <scope>NUCLEOTIDE SEQUENCE</scope>
    <source>
        <strain evidence="2">JB14</strain>
    </source>
</reference>
<feature type="chain" id="PRO_5025675073" description="Secreted protein" evidence="1">
    <location>
        <begin position="17"/>
        <end position="76"/>
    </location>
</feature>
<keyword evidence="3" id="KW-1185">Reference proteome</keyword>
<dbReference type="Proteomes" id="UP000799118">
    <property type="component" value="Unassembled WGS sequence"/>
</dbReference>
<evidence type="ECO:0000256" key="1">
    <source>
        <dbReference type="SAM" id="SignalP"/>
    </source>
</evidence>
<organism evidence="2 3">
    <name type="scientific">Gymnopus androsaceus JB14</name>
    <dbReference type="NCBI Taxonomy" id="1447944"/>
    <lineage>
        <taxon>Eukaryota</taxon>
        <taxon>Fungi</taxon>
        <taxon>Dikarya</taxon>
        <taxon>Basidiomycota</taxon>
        <taxon>Agaricomycotina</taxon>
        <taxon>Agaricomycetes</taxon>
        <taxon>Agaricomycetidae</taxon>
        <taxon>Agaricales</taxon>
        <taxon>Marasmiineae</taxon>
        <taxon>Omphalotaceae</taxon>
        <taxon>Gymnopus</taxon>
    </lineage>
</organism>
<dbReference type="AlphaFoldDB" id="A0A6A4GAF6"/>
<evidence type="ECO:0000313" key="2">
    <source>
        <dbReference type="EMBL" id="KAE9382471.1"/>
    </source>
</evidence>
<feature type="signal peptide" evidence="1">
    <location>
        <begin position="1"/>
        <end position="16"/>
    </location>
</feature>